<name>A0A9D2C8C8_9MICO</name>
<dbReference type="InterPro" id="IPR057727">
    <property type="entry name" value="WCX_dom"/>
</dbReference>
<evidence type="ECO:0000259" key="3">
    <source>
        <dbReference type="PROSITE" id="PS51000"/>
    </source>
</evidence>
<dbReference type="PROSITE" id="PS51000">
    <property type="entry name" value="HTH_DEOR_2"/>
    <property type="match status" value="1"/>
</dbReference>
<dbReference type="PROSITE" id="PS52050">
    <property type="entry name" value="WYL"/>
    <property type="match status" value="1"/>
</dbReference>
<evidence type="ECO:0000256" key="2">
    <source>
        <dbReference type="ARBA" id="ARBA00023163"/>
    </source>
</evidence>
<dbReference type="Pfam" id="PF13280">
    <property type="entry name" value="WYL"/>
    <property type="match status" value="1"/>
</dbReference>
<dbReference type="PANTHER" id="PTHR34580">
    <property type="match status" value="1"/>
</dbReference>
<accession>A0A9D2C8C8</accession>
<keyword evidence="2" id="KW-0804">Transcription</keyword>
<dbReference type="Gene3D" id="1.10.10.10">
    <property type="entry name" value="Winged helix-like DNA-binding domain superfamily/Winged helix DNA-binding domain"/>
    <property type="match status" value="1"/>
</dbReference>
<feature type="domain" description="HTH deoR-type" evidence="3">
    <location>
        <begin position="2"/>
        <end position="67"/>
    </location>
</feature>
<keyword evidence="1" id="KW-0805">Transcription regulation</keyword>
<reference evidence="4" key="1">
    <citation type="journal article" date="2021" name="PeerJ">
        <title>Extensive microbial diversity within the chicken gut microbiome revealed by metagenomics and culture.</title>
        <authorList>
            <person name="Gilroy R."/>
            <person name="Ravi A."/>
            <person name="Getino M."/>
            <person name="Pursley I."/>
            <person name="Horton D.L."/>
            <person name="Alikhan N.F."/>
            <person name="Baker D."/>
            <person name="Gharbi K."/>
            <person name="Hall N."/>
            <person name="Watson M."/>
            <person name="Adriaenssens E.M."/>
            <person name="Foster-Nyarko E."/>
            <person name="Jarju S."/>
            <person name="Secka A."/>
            <person name="Antonio M."/>
            <person name="Oren A."/>
            <person name="Chaudhuri R.R."/>
            <person name="La Ragione R."/>
            <person name="Hildebrand F."/>
            <person name="Pallen M.J."/>
        </authorList>
    </citation>
    <scope>NUCLEOTIDE SEQUENCE</scope>
    <source>
        <strain evidence="4">ChiGjej1B1-98</strain>
    </source>
</reference>
<dbReference type="InterPro" id="IPR026881">
    <property type="entry name" value="WYL_dom"/>
</dbReference>
<dbReference type="InterPro" id="IPR013196">
    <property type="entry name" value="HTH_11"/>
</dbReference>
<comment type="caution">
    <text evidence="4">The sequence shown here is derived from an EMBL/GenBank/DDBJ whole genome shotgun (WGS) entry which is preliminary data.</text>
</comment>
<evidence type="ECO:0000256" key="1">
    <source>
        <dbReference type="ARBA" id="ARBA00023015"/>
    </source>
</evidence>
<protein>
    <submittedName>
        <fullName evidence="4">YafY family transcriptional regulator</fullName>
    </submittedName>
</protein>
<organism evidence="4 5">
    <name type="scientific">Candidatus Agrococcus pullicola</name>
    <dbReference type="NCBI Taxonomy" id="2838429"/>
    <lineage>
        <taxon>Bacteria</taxon>
        <taxon>Bacillati</taxon>
        <taxon>Actinomycetota</taxon>
        <taxon>Actinomycetes</taxon>
        <taxon>Micrococcales</taxon>
        <taxon>Microbacteriaceae</taxon>
        <taxon>Agrococcus</taxon>
    </lineage>
</organism>
<dbReference type="InterPro" id="IPR036390">
    <property type="entry name" value="WH_DNA-bd_sf"/>
</dbReference>
<dbReference type="InterPro" id="IPR051534">
    <property type="entry name" value="CBASS_pafABC_assoc_protein"/>
</dbReference>
<reference evidence="4" key="2">
    <citation type="submission" date="2021-04" db="EMBL/GenBank/DDBJ databases">
        <authorList>
            <person name="Gilroy R."/>
        </authorList>
    </citation>
    <scope>NUCLEOTIDE SEQUENCE</scope>
    <source>
        <strain evidence="4">ChiGjej1B1-98</strain>
    </source>
</reference>
<evidence type="ECO:0000313" key="5">
    <source>
        <dbReference type="Proteomes" id="UP000824005"/>
    </source>
</evidence>
<dbReference type="InterPro" id="IPR036388">
    <property type="entry name" value="WH-like_DNA-bd_sf"/>
</dbReference>
<dbReference type="EMBL" id="DXDC01000074">
    <property type="protein sequence ID" value="HIY65132.1"/>
    <property type="molecule type" value="Genomic_DNA"/>
</dbReference>
<proteinExistence type="predicted"/>
<dbReference type="AlphaFoldDB" id="A0A9D2C8C8"/>
<dbReference type="PANTHER" id="PTHR34580:SF1">
    <property type="entry name" value="PROTEIN PAFC"/>
    <property type="match status" value="1"/>
</dbReference>
<evidence type="ECO:0000313" key="4">
    <source>
        <dbReference type="EMBL" id="HIY65132.1"/>
    </source>
</evidence>
<gene>
    <name evidence="4" type="ORF">H9830_02515</name>
</gene>
<dbReference type="Pfam" id="PF25583">
    <property type="entry name" value="WCX"/>
    <property type="match status" value="1"/>
</dbReference>
<dbReference type="Pfam" id="PF08279">
    <property type="entry name" value="HTH_11"/>
    <property type="match status" value="1"/>
</dbReference>
<dbReference type="Proteomes" id="UP000824005">
    <property type="component" value="Unassembled WGS sequence"/>
</dbReference>
<dbReference type="PIRSF" id="PIRSF016838">
    <property type="entry name" value="PafC"/>
    <property type="match status" value="1"/>
</dbReference>
<dbReference type="InterPro" id="IPR028349">
    <property type="entry name" value="PafC-like"/>
</dbReference>
<dbReference type="GO" id="GO:0003700">
    <property type="term" value="F:DNA-binding transcription factor activity"/>
    <property type="evidence" value="ECO:0007669"/>
    <property type="project" value="InterPro"/>
</dbReference>
<sequence length="314" mass="34311">MRADRMISALLLMQARGRVTAKELAAELEISVATARRDLEALSMAGIPVYPQQGRGGGWSLIGGARTDLSGLTTRESQALFALLGASGKASPEVSSAVRKLVRALPGPFRDDAMAAAAAVRVERAGWGESPAEDPADVQTMRQAIVDRVKVGIDYTDSTGRRSERTISPLGLVNKGDRWYLIGARAGEEPRTFRMDRVASVIATEEPAEWPTDFDLDAHWRRFAERIEARRSLVRATVRLPSRYLWVLRDHFGKYLEVHQQLGDVLEISVAAHTARSIAEQLAGWGATIDVLEPAEVRAELAQIGTELAAAYRA</sequence>
<dbReference type="InterPro" id="IPR001034">
    <property type="entry name" value="DeoR_HTH"/>
</dbReference>
<dbReference type="SUPFAM" id="SSF46785">
    <property type="entry name" value="Winged helix' DNA-binding domain"/>
    <property type="match status" value="1"/>
</dbReference>